<gene>
    <name evidence="3" type="ORF">MNEG_5314</name>
</gene>
<keyword evidence="2" id="KW-0812">Transmembrane</keyword>
<dbReference type="InterPro" id="IPR053305">
    <property type="entry name" value="Folate-binding_rcpt-like"/>
</dbReference>
<keyword evidence="4" id="KW-1185">Reference proteome</keyword>
<dbReference type="GeneID" id="25738191"/>
<dbReference type="EMBL" id="KK101003">
    <property type="protein sequence ID" value="KIZ02645.1"/>
    <property type="molecule type" value="Genomic_DNA"/>
</dbReference>
<feature type="transmembrane region" description="Helical" evidence="2">
    <location>
        <begin position="269"/>
        <end position="294"/>
    </location>
</feature>
<keyword evidence="2" id="KW-1133">Transmembrane helix</keyword>
<dbReference type="OrthoDB" id="547621at2759"/>
<evidence type="ECO:0000256" key="1">
    <source>
        <dbReference type="SAM" id="MobiDB-lite"/>
    </source>
</evidence>
<dbReference type="KEGG" id="mng:MNEG_5314"/>
<feature type="compositionally biased region" description="Basic residues" evidence="1">
    <location>
        <begin position="230"/>
        <end position="243"/>
    </location>
</feature>
<dbReference type="PANTHER" id="PTHR37390">
    <property type="entry name" value="OS02G0592500 PROTEIN"/>
    <property type="match status" value="1"/>
</dbReference>
<evidence type="ECO:0000313" key="3">
    <source>
        <dbReference type="EMBL" id="KIZ02645.1"/>
    </source>
</evidence>
<proteinExistence type="predicted"/>
<organism evidence="3 4">
    <name type="scientific">Monoraphidium neglectum</name>
    <dbReference type="NCBI Taxonomy" id="145388"/>
    <lineage>
        <taxon>Eukaryota</taxon>
        <taxon>Viridiplantae</taxon>
        <taxon>Chlorophyta</taxon>
        <taxon>core chlorophytes</taxon>
        <taxon>Chlorophyceae</taxon>
        <taxon>CS clade</taxon>
        <taxon>Sphaeropleales</taxon>
        <taxon>Selenastraceae</taxon>
        <taxon>Monoraphidium</taxon>
    </lineage>
</organism>
<dbReference type="PANTHER" id="PTHR37390:SF1">
    <property type="entry name" value="FOLATE-BINDING PROTEIN 1"/>
    <property type="match status" value="1"/>
</dbReference>
<reference evidence="3 4" key="1">
    <citation type="journal article" date="2013" name="BMC Genomics">
        <title>Reconstruction of the lipid metabolism for the microalga Monoraphidium neglectum from its genome sequence reveals characteristics suitable for biofuel production.</title>
        <authorList>
            <person name="Bogen C."/>
            <person name="Al-Dilaimi A."/>
            <person name="Albersmeier A."/>
            <person name="Wichmann J."/>
            <person name="Grundmann M."/>
            <person name="Rupp O."/>
            <person name="Lauersen K.J."/>
            <person name="Blifernez-Klassen O."/>
            <person name="Kalinowski J."/>
            <person name="Goesmann A."/>
            <person name="Mussgnug J.H."/>
            <person name="Kruse O."/>
        </authorList>
    </citation>
    <scope>NUCLEOTIDE SEQUENCE [LARGE SCALE GENOMIC DNA]</scope>
    <source>
        <strain evidence="3 4">SAG 48.87</strain>
    </source>
</reference>
<accession>A0A0D2MI20</accession>
<keyword evidence="2" id="KW-0472">Membrane</keyword>
<sequence length="359" mass="37203">MIKACQEQWRRRRRRQQPSPASALLSTRPAAALQVPPLLPLLLLLLAPCQRALAQEALCQPGLIKLEEPRGPPARVQLPFCKEFGCSCCASRHALSIARAFSRTTDGGDTSDACVAALRLLACRPCDPEVGVGSKPAVCLQTCDATFDACREDFFTFSESSGSLAPCGSETAGALVCSTLSQHVSGGRGYCEAMGWAVAEEQPCYNGSVSSEAADQLCAASDAAAEGRKQRQQQRRQRGRRRGGGGSGGAWAGSALAWLASSPAEVQRAAAGGAMLLAAGALLLATALAGRLAAQQRRRAVFRRLRLGGGDTGGGGGGGGSGVVSAEDQRQAQLQAARMREATARAAVVRAAKAKAGKS</sequence>
<protein>
    <submittedName>
        <fullName evidence="3">Uncharacterized protein</fullName>
    </submittedName>
</protein>
<dbReference type="Proteomes" id="UP000054498">
    <property type="component" value="Unassembled WGS sequence"/>
</dbReference>
<name>A0A0D2MI20_9CHLO</name>
<dbReference type="AlphaFoldDB" id="A0A0D2MI20"/>
<evidence type="ECO:0000256" key="2">
    <source>
        <dbReference type="SAM" id="Phobius"/>
    </source>
</evidence>
<feature type="region of interest" description="Disordered" evidence="1">
    <location>
        <begin position="224"/>
        <end position="249"/>
    </location>
</feature>
<dbReference type="RefSeq" id="XP_013901664.1">
    <property type="nucleotide sequence ID" value="XM_014046210.1"/>
</dbReference>
<evidence type="ECO:0000313" key="4">
    <source>
        <dbReference type="Proteomes" id="UP000054498"/>
    </source>
</evidence>
<dbReference type="STRING" id="145388.A0A0D2MI20"/>